<reference evidence="1" key="1">
    <citation type="submission" date="2023-08" db="EMBL/GenBank/DDBJ databases">
        <authorList>
            <person name="Alioto T."/>
            <person name="Alioto T."/>
            <person name="Gomez Garrido J."/>
        </authorList>
    </citation>
    <scope>NUCLEOTIDE SEQUENCE</scope>
</reference>
<dbReference type="EMBL" id="OX597823">
    <property type="protein sequence ID" value="CAI9728842.1"/>
    <property type="molecule type" value="Genomic_DNA"/>
</dbReference>
<gene>
    <name evidence="1" type="ORF">OCTVUL_1B005837</name>
</gene>
<organism evidence="1 2">
    <name type="scientific">Octopus vulgaris</name>
    <name type="common">Common octopus</name>
    <dbReference type="NCBI Taxonomy" id="6645"/>
    <lineage>
        <taxon>Eukaryota</taxon>
        <taxon>Metazoa</taxon>
        <taxon>Spiralia</taxon>
        <taxon>Lophotrochozoa</taxon>
        <taxon>Mollusca</taxon>
        <taxon>Cephalopoda</taxon>
        <taxon>Coleoidea</taxon>
        <taxon>Octopodiformes</taxon>
        <taxon>Octopoda</taxon>
        <taxon>Incirrata</taxon>
        <taxon>Octopodidae</taxon>
        <taxon>Octopus</taxon>
    </lineage>
</organism>
<accession>A0AA36F8Z6</accession>
<keyword evidence="2" id="KW-1185">Reference proteome</keyword>
<sequence length="67" mass="7882">MFYEDYNNVSASEIAADQRETGDNNSRHRATVLRKHEHCFQRISQLNQNYDSMHIVLLFPGGEKIWV</sequence>
<evidence type="ECO:0008006" key="3">
    <source>
        <dbReference type="Google" id="ProtNLM"/>
    </source>
</evidence>
<proteinExistence type="predicted"/>
<evidence type="ECO:0000313" key="2">
    <source>
        <dbReference type="Proteomes" id="UP001162480"/>
    </source>
</evidence>
<protein>
    <recommendedName>
        <fullName evidence="3">Helitron helicase-like domain-containing protein</fullName>
    </recommendedName>
</protein>
<dbReference type="Proteomes" id="UP001162480">
    <property type="component" value="Chromosome 10"/>
</dbReference>
<dbReference type="AlphaFoldDB" id="A0AA36F8Z6"/>
<name>A0AA36F8Z6_OCTVU</name>
<evidence type="ECO:0000313" key="1">
    <source>
        <dbReference type="EMBL" id="CAI9728842.1"/>
    </source>
</evidence>